<dbReference type="Proteomes" id="UP000284842">
    <property type="component" value="Unassembled WGS sequence"/>
</dbReference>
<dbReference type="AlphaFoldDB" id="A0A409Y660"/>
<feature type="domain" description="Mtf2-like C-terminal" evidence="2">
    <location>
        <begin position="134"/>
        <end position="302"/>
    </location>
</feature>
<dbReference type="EMBL" id="NHTK01001383">
    <property type="protein sequence ID" value="PPQ98443.1"/>
    <property type="molecule type" value="Genomic_DNA"/>
</dbReference>
<feature type="compositionally biased region" description="Polar residues" evidence="1">
    <location>
        <begin position="48"/>
        <end position="61"/>
    </location>
</feature>
<evidence type="ECO:0000256" key="1">
    <source>
        <dbReference type="SAM" id="MobiDB-lite"/>
    </source>
</evidence>
<feature type="compositionally biased region" description="Polar residues" evidence="1">
    <location>
        <begin position="341"/>
        <end position="353"/>
    </location>
</feature>
<dbReference type="InterPro" id="IPR040009">
    <property type="entry name" value="Mtf2/C5D6.12-like"/>
</dbReference>
<reference evidence="3 4" key="1">
    <citation type="journal article" date="2018" name="Evol. Lett.">
        <title>Horizontal gene cluster transfer increased hallucinogenic mushroom diversity.</title>
        <authorList>
            <person name="Reynolds H.T."/>
            <person name="Vijayakumar V."/>
            <person name="Gluck-Thaler E."/>
            <person name="Korotkin H.B."/>
            <person name="Matheny P.B."/>
            <person name="Slot J.C."/>
        </authorList>
    </citation>
    <scope>NUCLEOTIDE SEQUENCE [LARGE SCALE GENOMIC DNA]</scope>
    <source>
        <strain evidence="3 4">2629</strain>
    </source>
</reference>
<dbReference type="InParanoid" id="A0A409Y660"/>
<name>A0A409Y660_9AGAR</name>
<sequence>MFSRTCRTIVRSNCLSIKRQAILRTYSSSDSIFNNDGAWDKILAELDTPQSRPPGTTNAKQRPSRQPGAARQSITKRETKLLSDMLNKILDNKPSNEQEELRLGLGGGKLGDLLGQLRLHRPNSRRTDELTVQEELDAKKEQMSLCEDDLHLLEWAQEHVFKESVAFEETAKAAMKKAAQEGKVTQLPTLQPPTYPHMIAALMKTFRERYRDPHLALAIFNHAQNLSIVSYVFGCSTDAYNELLETRWSCFHDMQGVLDALEEMKVNAVPVNAKTRAIVDRIRSELSQSKEHIDSNAWELLQRIEGAMVSKDQRVPWDSWKSEVATDSDDSSFDNWDFGPSQRSGSSNRGRAL</sequence>
<evidence type="ECO:0000259" key="2">
    <source>
        <dbReference type="Pfam" id="PF19189"/>
    </source>
</evidence>
<accession>A0A409Y660</accession>
<organism evidence="3 4">
    <name type="scientific">Panaeolus cyanescens</name>
    <dbReference type="NCBI Taxonomy" id="181874"/>
    <lineage>
        <taxon>Eukaryota</taxon>
        <taxon>Fungi</taxon>
        <taxon>Dikarya</taxon>
        <taxon>Basidiomycota</taxon>
        <taxon>Agaricomycotina</taxon>
        <taxon>Agaricomycetes</taxon>
        <taxon>Agaricomycetidae</taxon>
        <taxon>Agaricales</taxon>
        <taxon>Agaricineae</taxon>
        <taxon>Galeropsidaceae</taxon>
        <taxon>Panaeolus</taxon>
    </lineage>
</organism>
<feature type="region of interest" description="Disordered" evidence="1">
    <location>
        <begin position="47"/>
        <end position="74"/>
    </location>
</feature>
<comment type="caution">
    <text evidence="3">The sequence shown here is derived from an EMBL/GenBank/DDBJ whole genome shotgun (WGS) entry which is preliminary data.</text>
</comment>
<dbReference type="Pfam" id="PF19189">
    <property type="entry name" value="Mtf2"/>
    <property type="match status" value="1"/>
</dbReference>
<dbReference type="PANTHER" id="PTHR39468">
    <property type="entry name" value="CHROMOSOME 7, WHOLE GENOME SHOTGUN SEQUENCE"/>
    <property type="match status" value="1"/>
</dbReference>
<dbReference type="OrthoDB" id="2444174at2759"/>
<dbReference type="STRING" id="181874.A0A409Y660"/>
<evidence type="ECO:0000313" key="3">
    <source>
        <dbReference type="EMBL" id="PPQ98443.1"/>
    </source>
</evidence>
<dbReference type="InterPro" id="IPR043837">
    <property type="entry name" value="Mtf2-like_C"/>
</dbReference>
<gene>
    <name evidence="3" type="ORF">CVT24_004122</name>
</gene>
<feature type="region of interest" description="Disordered" evidence="1">
    <location>
        <begin position="324"/>
        <end position="353"/>
    </location>
</feature>
<proteinExistence type="predicted"/>
<keyword evidence="4" id="KW-1185">Reference proteome</keyword>
<protein>
    <recommendedName>
        <fullName evidence="2">Mtf2-like C-terminal domain-containing protein</fullName>
    </recommendedName>
</protein>
<dbReference type="PANTHER" id="PTHR39468:SF1">
    <property type="entry name" value="MTF2-LIKE C-TERMINAL DOMAIN-CONTAINING PROTEIN"/>
    <property type="match status" value="1"/>
</dbReference>
<dbReference type="GO" id="GO:0005739">
    <property type="term" value="C:mitochondrion"/>
    <property type="evidence" value="ECO:0007669"/>
    <property type="project" value="InterPro"/>
</dbReference>
<evidence type="ECO:0000313" key="4">
    <source>
        <dbReference type="Proteomes" id="UP000284842"/>
    </source>
</evidence>